<accession>A0ABS5S016</accession>
<evidence type="ECO:0000313" key="2">
    <source>
        <dbReference type="Proteomes" id="UP001297272"/>
    </source>
</evidence>
<dbReference type="RefSeq" id="WP_213985416.1">
    <property type="nucleotide sequence ID" value="NZ_JAFMNX010000003.1"/>
</dbReference>
<organism evidence="1 2">
    <name type="scientific">Tianweitania aestuarii</name>
    <dbReference type="NCBI Taxonomy" id="2814886"/>
    <lineage>
        <taxon>Bacteria</taxon>
        <taxon>Pseudomonadati</taxon>
        <taxon>Pseudomonadota</taxon>
        <taxon>Alphaproteobacteria</taxon>
        <taxon>Hyphomicrobiales</taxon>
        <taxon>Phyllobacteriaceae</taxon>
        <taxon>Tianweitania</taxon>
    </lineage>
</organism>
<name>A0ABS5S016_9HYPH</name>
<comment type="caution">
    <text evidence="1">The sequence shown here is derived from an EMBL/GenBank/DDBJ whole genome shotgun (WGS) entry which is preliminary data.</text>
</comment>
<dbReference type="EMBL" id="JAFMNX010000003">
    <property type="protein sequence ID" value="MBS9721799.1"/>
    <property type="molecule type" value="Genomic_DNA"/>
</dbReference>
<proteinExistence type="predicted"/>
<evidence type="ECO:0000313" key="1">
    <source>
        <dbReference type="EMBL" id="MBS9721799.1"/>
    </source>
</evidence>
<protein>
    <submittedName>
        <fullName evidence="1">Uncharacterized protein</fullName>
    </submittedName>
</protein>
<dbReference type="Proteomes" id="UP001297272">
    <property type="component" value="Unassembled WGS sequence"/>
</dbReference>
<keyword evidence="2" id="KW-1185">Reference proteome</keyword>
<sequence>MAGRSSFGFLGRFGRSSDLRAFDDGLRRCDVHPAQVVDGVKLAAVRLVQKHSASGEPTERAYHDAAALVSFTVLGEGRMGELLGEGMAQSLAARVERAVDYPDGLDAELVLLALHAGLVAPHVADTFGLSIEDD</sequence>
<reference evidence="1 2" key="1">
    <citation type="submission" date="2021-03" db="EMBL/GenBank/DDBJ databases">
        <title>Tianweitania aestuarii sp. nov., isolated from a tidal flat.</title>
        <authorList>
            <person name="Park S."/>
            <person name="Yoon J.-H."/>
        </authorList>
    </citation>
    <scope>NUCLEOTIDE SEQUENCE [LARGE SCALE GENOMIC DNA]</scope>
    <source>
        <strain evidence="1 2">BSSL-BM11</strain>
    </source>
</reference>
<gene>
    <name evidence="1" type="ORF">JYU29_14000</name>
</gene>